<evidence type="ECO:0000313" key="16">
    <source>
        <dbReference type="Proteomes" id="UP000076079"/>
    </source>
</evidence>
<dbReference type="Gene3D" id="2.60.40.1120">
    <property type="entry name" value="Carboxypeptidase-like, regulatory domain"/>
    <property type="match status" value="1"/>
</dbReference>
<dbReference type="InterPro" id="IPR008969">
    <property type="entry name" value="CarboxyPept-like_regulatory"/>
</dbReference>
<evidence type="ECO:0000256" key="9">
    <source>
        <dbReference type="ARBA" id="ARBA00023237"/>
    </source>
</evidence>
<dbReference type="Pfam" id="PF13620">
    <property type="entry name" value="CarboxypepD_reg"/>
    <property type="match status" value="1"/>
</dbReference>
<evidence type="ECO:0000256" key="11">
    <source>
        <dbReference type="RuleBase" id="RU003357"/>
    </source>
</evidence>
<keyword evidence="16" id="KW-1185">Reference proteome</keyword>
<dbReference type="PANTHER" id="PTHR30069:SF53">
    <property type="entry name" value="COLICIN I RECEPTOR-RELATED"/>
    <property type="match status" value="1"/>
</dbReference>
<gene>
    <name evidence="15" type="primary">btuB_1</name>
    <name evidence="15" type="ORF">LuPra_00775</name>
</gene>
<evidence type="ECO:0000256" key="7">
    <source>
        <dbReference type="ARBA" id="ARBA00023077"/>
    </source>
</evidence>
<feature type="signal peptide" evidence="12">
    <location>
        <begin position="1"/>
        <end position="23"/>
    </location>
</feature>
<dbReference type="Pfam" id="PF07715">
    <property type="entry name" value="Plug"/>
    <property type="match status" value="1"/>
</dbReference>
<dbReference type="InterPro" id="IPR000531">
    <property type="entry name" value="Beta-barrel_TonB"/>
</dbReference>
<dbReference type="PANTHER" id="PTHR30069">
    <property type="entry name" value="TONB-DEPENDENT OUTER MEMBRANE RECEPTOR"/>
    <property type="match status" value="1"/>
</dbReference>
<dbReference type="GO" id="GO:0015889">
    <property type="term" value="P:cobalamin transport"/>
    <property type="evidence" value="ECO:0007669"/>
    <property type="project" value="TreeGrafter"/>
</dbReference>
<dbReference type="Gene3D" id="2.170.130.10">
    <property type="entry name" value="TonB-dependent receptor, plug domain"/>
    <property type="match status" value="1"/>
</dbReference>
<keyword evidence="5 12" id="KW-0732">Signal</keyword>
<organism evidence="15 16">
    <name type="scientific">Luteitalea pratensis</name>
    <dbReference type="NCBI Taxonomy" id="1855912"/>
    <lineage>
        <taxon>Bacteria</taxon>
        <taxon>Pseudomonadati</taxon>
        <taxon>Acidobacteriota</taxon>
        <taxon>Vicinamibacteria</taxon>
        <taxon>Vicinamibacterales</taxon>
        <taxon>Vicinamibacteraceae</taxon>
        <taxon>Luteitalea</taxon>
    </lineage>
</organism>
<name>A0A143PG92_LUTPR</name>
<dbReference type="GO" id="GO:0006811">
    <property type="term" value="P:monoatomic ion transport"/>
    <property type="evidence" value="ECO:0007669"/>
    <property type="project" value="UniProtKB-KW"/>
</dbReference>
<keyword evidence="4 10" id="KW-0812">Transmembrane</keyword>
<keyword evidence="8 10" id="KW-0472">Membrane</keyword>
<keyword evidence="6" id="KW-0406">Ion transport</keyword>
<comment type="similarity">
    <text evidence="10 11">Belongs to the TonB-dependent receptor family.</text>
</comment>
<reference evidence="16" key="2">
    <citation type="submission" date="2016-04" db="EMBL/GenBank/DDBJ databases">
        <title>First Complete Genome Sequence of a Subdivision 6 Acidobacterium.</title>
        <authorList>
            <person name="Huang S."/>
            <person name="Vieira S."/>
            <person name="Bunk B."/>
            <person name="Riedel T."/>
            <person name="Sproeer C."/>
            <person name="Overmann J."/>
        </authorList>
    </citation>
    <scope>NUCLEOTIDE SEQUENCE [LARGE SCALE GENOMIC DNA]</scope>
    <source>
        <strain evidence="16">DSM 100886 HEG_-6_39</strain>
    </source>
</reference>
<dbReference type="Gene3D" id="2.40.170.20">
    <property type="entry name" value="TonB-dependent receptor, beta-barrel domain"/>
    <property type="match status" value="1"/>
</dbReference>
<proteinExistence type="inferred from homology"/>
<sequence precursor="true">MILTPALCLAGVLLTLLSTPAVAARLVGSVTSSPAVPIVNATVVLDGPTGPVATTHTSATGAFVLEAPEGEYTLRVVAEGFDAPARRVTLRDEAEASADVTMGLAAVSEQVVVSAGFVPLTRSASGASLTVLDQAELHTRQLESSQDALRSVPGFTVSRSGGRGAVTSIFPRGGESDFTLIMVDGIRLNDMGGSYDAAHLPLFDVERVEVVRGPQSAIYGSDAVGGVVQLVSRRGGPLRATGLVEGGTFGTWRANGAANGTSGRLRWGGGAEQLTTDGYTGIAPGTGETVSNDDYSRTDGMGSLGYLTDRWQLTGLIRGGRNERGVPGPFGSDPNDTYTGVDTVSRNDNETLAAGASAAWRFAPAFQARGSFTYANRDSTFLSIYTPDAPTASSNRMWAARGQVDGAWLGLSWTAGTEWTGERAASSFITGLQDQEIPVERTQLGLFGEGRFELGRLSIQGGARFEQVVRGALEGNNSVFSPRPAFAEDTVSVINPRVAVSWRALGGDDWWARLHGGFGTGMRAPGAFEIAFTDNPGLKPEKTRSLEGGVETGWLDGRLVADVLYFRNDYDDLIVTVSRVAGTTSYRSDNVSNALSEGVEASVSFRPVAALTLRGGLIGQHTEILANDGRPGAPTPFEVGDPLLRRPELAGFVDALVTAGRVSGFVRVDNRGEVNDIDPSFGANAGIFVNPGYTTADAGVSVRLLDQVEVFGRALNLFDKQYEEIYGFPSLGRSVMVGVRLATSR</sequence>
<dbReference type="STRING" id="1855912.LuPra_00775"/>
<comment type="subcellular location">
    <subcellularLocation>
        <location evidence="1 10">Cell outer membrane</location>
        <topology evidence="1 10">Multi-pass membrane protein</topology>
    </subcellularLocation>
</comment>
<evidence type="ECO:0000256" key="1">
    <source>
        <dbReference type="ARBA" id="ARBA00004571"/>
    </source>
</evidence>
<dbReference type="PROSITE" id="PS52016">
    <property type="entry name" value="TONB_DEPENDENT_REC_3"/>
    <property type="match status" value="1"/>
</dbReference>
<evidence type="ECO:0000259" key="13">
    <source>
        <dbReference type="Pfam" id="PF00593"/>
    </source>
</evidence>
<evidence type="ECO:0000256" key="4">
    <source>
        <dbReference type="ARBA" id="ARBA00022692"/>
    </source>
</evidence>
<dbReference type="KEGG" id="abac:LuPra_00775"/>
<dbReference type="GO" id="GO:0009279">
    <property type="term" value="C:cell outer membrane"/>
    <property type="evidence" value="ECO:0007669"/>
    <property type="project" value="UniProtKB-SubCell"/>
</dbReference>
<feature type="domain" description="TonB-dependent receptor plug" evidence="14">
    <location>
        <begin position="125"/>
        <end position="227"/>
    </location>
</feature>
<dbReference type="EMBL" id="CP015136">
    <property type="protein sequence ID" value="AMY07602.1"/>
    <property type="molecule type" value="Genomic_DNA"/>
</dbReference>
<evidence type="ECO:0000256" key="3">
    <source>
        <dbReference type="ARBA" id="ARBA00022452"/>
    </source>
</evidence>
<accession>A0A143PG92</accession>
<dbReference type="AlphaFoldDB" id="A0A143PG92"/>
<evidence type="ECO:0000256" key="2">
    <source>
        <dbReference type="ARBA" id="ARBA00022448"/>
    </source>
</evidence>
<dbReference type="SUPFAM" id="SSF49464">
    <property type="entry name" value="Carboxypeptidase regulatory domain-like"/>
    <property type="match status" value="1"/>
</dbReference>
<dbReference type="InterPro" id="IPR039426">
    <property type="entry name" value="TonB-dep_rcpt-like"/>
</dbReference>
<dbReference type="Pfam" id="PF00593">
    <property type="entry name" value="TonB_dep_Rec_b-barrel"/>
    <property type="match status" value="1"/>
</dbReference>
<evidence type="ECO:0000256" key="10">
    <source>
        <dbReference type="PROSITE-ProRule" id="PRU01360"/>
    </source>
</evidence>
<feature type="chain" id="PRO_5007511253" evidence="12">
    <location>
        <begin position="24"/>
        <end position="745"/>
    </location>
</feature>
<reference evidence="15 16" key="1">
    <citation type="journal article" date="2016" name="Genome Announc.">
        <title>First Complete Genome Sequence of a Subdivision 6 Acidobacterium Strain.</title>
        <authorList>
            <person name="Huang S."/>
            <person name="Vieira S."/>
            <person name="Bunk B."/>
            <person name="Riedel T."/>
            <person name="Sproer C."/>
            <person name="Overmann J."/>
        </authorList>
    </citation>
    <scope>NUCLEOTIDE SEQUENCE [LARGE SCALE GENOMIC DNA]</scope>
    <source>
        <strain evidence="16">DSM 100886 HEG_-6_39</strain>
    </source>
</reference>
<dbReference type="InterPro" id="IPR012910">
    <property type="entry name" value="Plug_dom"/>
</dbReference>
<feature type="domain" description="TonB-dependent receptor-like beta-barrel" evidence="13">
    <location>
        <begin position="294"/>
        <end position="717"/>
    </location>
</feature>
<evidence type="ECO:0000256" key="5">
    <source>
        <dbReference type="ARBA" id="ARBA00022729"/>
    </source>
</evidence>
<evidence type="ECO:0000256" key="8">
    <source>
        <dbReference type="ARBA" id="ARBA00023136"/>
    </source>
</evidence>
<evidence type="ECO:0000313" key="15">
    <source>
        <dbReference type="EMBL" id="AMY07602.1"/>
    </source>
</evidence>
<dbReference type="CDD" id="cd01347">
    <property type="entry name" value="ligand_gated_channel"/>
    <property type="match status" value="1"/>
</dbReference>
<dbReference type="InterPro" id="IPR037066">
    <property type="entry name" value="Plug_dom_sf"/>
</dbReference>
<keyword evidence="2 10" id="KW-0813">Transport</keyword>
<evidence type="ECO:0000256" key="12">
    <source>
        <dbReference type="SAM" id="SignalP"/>
    </source>
</evidence>
<keyword evidence="9 10" id="KW-0998">Cell outer membrane</keyword>
<dbReference type="RefSeq" id="WP_162271290.1">
    <property type="nucleotide sequence ID" value="NZ_CP015136.1"/>
</dbReference>
<evidence type="ECO:0000259" key="14">
    <source>
        <dbReference type="Pfam" id="PF07715"/>
    </source>
</evidence>
<keyword evidence="3 10" id="KW-1134">Transmembrane beta strand</keyword>
<keyword evidence="7 11" id="KW-0798">TonB box</keyword>
<dbReference type="SUPFAM" id="SSF56935">
    <property type="entry name" value="Porins"/>
    <property type="match status" value="1"/>
</dbReference>
<dbReference type="InterPro" id="IPR036942">
    <property type="entry name" value="Beta-barrel_TonB_sf"/>
</dbReference>
<protein>
    <submittedName>
        <fullName evidence="15">Outer membrane cobalamin translocator</fullName>
    </submittedName>
</protein>
<evidence type="ECO:0000256" key="6">
    <source>
        <dbReference type="ARBA" id="ARBA00023065"/>
    </source>
</evidence>
<dbReference type="Proteomes" id="UP000076079">
    <property type="component" value="Chromosome"/>
</dbReference>